<keyword evidence="7" id="KW-1185">Reference proteome</keyword>
<name>A0ABP7HI68_9PSEU</name>
<evidence type="ECO:0000256" key="4">
    <source>
        <dbReference type="ARBA" id="ARBA00022837"/>
    </source>
</evidence>
<keyword evidence="2" id="KW-0819">tRNA processing</keyword>
<evidence type="ECO:0000256" key="1">
    <source>
        <dbReference type="ARBA" id="ARBA00007963"/>
    </source>
</evidence>
<sequence length="156" mass="16341">MVRAAAGGRIVDRVGSRALAGRDGRRPVHAADLRIRAWAAGREACLAEAVEAMVRSFLGRVPRPSSDVRFSVSGGSDTDLLRALLTRAIDCIRVLNRIPVSVTVVRTATGLSVECATVDAGAILPCGALPKRVSATGLRCEPAGDGRWLATALIDV</sequence>
<dbReference type="SUPFAM" id="SSF69819">
    <property type="entry name" value="MTH1598-like"/>
    <property type="match status" value="1"/>
</dbReference>
<dbReference type="Proteomes" id="UP001501624">
    <property type="component" value="Unassembled WGS sequence"/>
</dbReference>
<keyword evidence="3" id="KW-0479">Metal-binding</keyword>
<gene>
    <name evidence="6" type="ORF">GCM10022380_10740</name>
</gene>
<comment type="caution">
    <text evidence="6">The sequence shown here is derived from an EMBL/GenBank/DDBJ whole genome shotgun (WGS) entry which is preliminary data.</text>
</comment>
<evidence type="ECO:0000313" key="6">
    <source>
        <dbReference type="EMBL" id="GAA3795589.1"/>
    </source>
</evidence>
<evidence type="ECO:0000256" key="2">
    <source>
        <dbReference type="ARBA" id="ARBA00022694"/>
    </source>
</evidence>
<evidence type="ECO:0000313" key="7">
    <source>
        <dbReference type="Proteomes" id="UP001501624"/>
    </source>
</evidence>
<reference evidence="7" key="1">
    <citation type="journal article" date="2019" name="Int. J. Syst. Evol. Microbiol.">
        <title>The Global Catalogue of Microorganisms (GCM) 10K type strain sequencing project: providing services to taxonomists for standard genome sequencing and annotation.</title>
        <authorList>
            <consortium name="The Broad Institute Genomics Platform"/>
            <consortium name="The Broad Institute Genome Sequencing Center for Infectious Disease"/>
            <person name="Wu L."/>
            <person name="Ma J."/>
        </authorList>
    </citation>
    <scope>NUCLEOTIDE SEQUENCE [LARGE SCALE GENOMIC DNA]</scope>
    <source>
        <strain evidence="7">JCM 17017</strain>
    </source>
</reference>
<organism evidence="6 7">
    <name type="scientific">Amycolatopsis tucumanensis</name>
    <dbReference type="NCBI Taxonomy" id="401106"/>
    <lineage>
        <taxon>Bacteria</taxon>
        <taxon>Bacillati</taxon>
        <taxon>Actinomycetota</taxon>
        <taxon>Actinomycetes</taxon>
        <taxon>Pseudonocardiales</taxon>
        <taxon>Pseudonocardiaceae</taxon>
        <taxon>Amycolatopsis</taxon>
    </lineage>
</organism>
<evidence type="ECO:0000259" key="5">
    <source>
        <dbReference type="Pfam" id="PF01951"/>
    </source>
</evidence>
<comment type="similarity">
    <text evidence="1">Belongs to the archease family.</text>
</comment>
<dbReference type="InterPro" id="IPR036820">
    <property type="entry name" value="Archease_dom_sf"/>
</dbReference>
<proteinExistence type="inferred from homology"/>
<dbReference type="InterPro" id="IPR023572">
    <property type="entry name" value="Archease_dom"/>
</dbReference>
<dbReference type="Gene3D" id="3.55.10.10">
    <property type="entry name" value="Archease domain"/>
    <property type="match status" value="1"/>
</dbReference>
<evidence type="ECO:0000256" key="3">
    <source>
        <dbReference type="ARBA" id="ARBA00022723"/>
    </source>
</evidence>
<dbReference type="EMBL" id="BAABCM010000001">
    <property type="protein sequence ID" value="GAA3795589.1"/>
    <property type="molecule type" value="Genomic_DNA"/>
</dbReference>
<protein>
    <recommendedName>
        <fullName evidence="5">Archease domain-containing protein</fullName>
    </recommendedName>
</protein>
<feature type="domain" description="Archease" evidence="5">
    <location>
        <begin position="29"/>
        <end position="156"/>
    </location>
</feature>
<dbReference type="Pfam" id="PF01951">
    <property type="entry name" value="Archease"/>
    <property type="match status" value="1"/>
</dbReference>
<accession>A0ABP7HI68</accession>
<keyword evidence="4" id="KW-0106">Calcium</keyword>